<keyword evidence="1" id="KW-0808">Transferase</keyword>
<evidence type="ECO:0000256" key="1">
    <source>
        <dbReference type="ARBA" id="ARBA00022679"/>
    </source>
</evidence>
<name>A0ABY9DVU2_VITVI</name>
<dbReference type="CDD" id="cd09274">
    <property type="entry name" value="RNase_HI_RT_Ty3"/>
    <property type="match status" value="1"/>
</dbReference>
<keyword evidence="6" id="KW-0695">RNA-directed DNA polymerase</keyword>
<keyword evidence="5" id="KW-0378">Hydrolase</keyword>
<evidence type="ECO:0000256" key="4">
    <source>
        <dbReference type="ARBA" id="ARBA00022759"/>
    </source>
</evidence>
<evidence type="ECO:0000313" key="8">
    <source>
        <dbReference type="EMBL" id="WKA11197.1"/>
    </source>
</evidence>
<evidence type="ECO:0000256" key="3">
    <source>
        <dbReference type="ARBA" id="ARBA00022722"/>
    </source>
</evidence>
<evidence type="ECO:0000259" key="7">
    <source>
        <dbReference type="Pfam" id="PF17917"/>
    </source>
</evidence>
<dbReference type="Proteomes" id="UP001227230">
    <property type="component" value="Chromosome 18"/>
</dbReference>
<dbReference type="PANTHER" id="PTHR34072:SF55">
    <property type="entry name" value="DNA_RNA POLYMERASES SUPERFAMILY PROTEIN"/>
    <property type="match status" value="1"/>
</dbReference>
<keyword evidence="4" id="KW-0255">Endonuclease</keyword>
<keyword evidence="10" id="KW-1185">Reference proteome</keyword>
<dbReference type="InterPro" id="IPR043502">
    <property type="entry name" value="DNA/RNA_pol_sf"/>
</dbReference>
<dbReference type="Pfam" id="PF17917">
    <property type="entry name" value="RT_RNaseH"/>
    <property type="match status" value="1"/>
</dbReference>
<dbReference type="Gene3D" id="3.10.20.370">
    <property type="match status" value="1"/>
</dbReference>
<evidence type="ECO:0000313" key="9">
    <source>
        <dbReference type="EMBL" id="WKA11207.1"/>
    </source>
</evidence>
<dbReference type="Gene3D" id="3.30.70.270">
    <property type="match status" value="1"/>
</dbReference>
<reference evidence="9 10" key="1">
    <citation type="journal article" date="2023" name="Hortic Res">
        <title>The complete reference genome for grapevine (Vitis vinifera L.) genetics and breeding.</title>
        <authorList>
            <person name="Shi X."/>
            <person name="Cao S."/>
            <person name="Wang X."/>
            <person name="Huang S."/>
            <person name="Wang Y."/>
            <person name="Liu Z."/>
            <person name="Liu W."/>
            <person name="Leng X."/>
            <person name="Peng Y."/>
            <person name="Wang N."/>
            <person name="Wang Y."/>
            <person name="Ma Z."/>
            <person name="Xu X."/>
            <person name="Zhang F."/>
            <person name="Xue H."/>
            <person name="Zhong H."/>
            <person name="Wang Y."/>
            <person name="Zhang K."/>
            <person name="Velt A."/>
            <person name="Avia K."/>
            <person name="Holtgrawe D."/>
            <person name="Grimplet J."/>
            <person name="Matus J.T."/>
            <person name="Ware D."/>
            <person name="Wu X."/>
            <person name="Wang H."/>
            <person name="Liu C."/>
            <person name="Fang Y."/>
            <person name="Rustenholz C."/>
            <person name="Cheng Z."/>
            <person name="Xiao H."/>
            <person name="Zhou Y."/>
        </authorList>
    </citation>
    <scope>NUCLEOTIDE SEQUENCE [LARGE SCALE GENOMIC DNA]</scope>
    <source>
        <strain evidence="10">cv. Pinot noir / PN40024</strain>
        <tissue evidence="9">Leaf</tissue>
    </source>
</reference>
<keyword evidence="2" id="KW-0548">Nucleotidyltransferase</keyword>
<evidence type="ECO:0000256" key="6">
    <source>
        <dbReference type="ARBA" id="ARBA00022918"/>
    </source>
</evidence>
<accession>A0ABY9DVU2</accession>
<evidence type="ECO:0000256" key="2">
    <source>
        <dbReference type="ARBA" id="ARBA00022695"/>
    </source>
</evidence>
<sequence length="232" mass="26531">MLAWPRPANISELRGFLGLIGYYRKFVQNYGIIARPLTNLLKKGKFDWHEEAETTFSALKRAMTTTPILAMHNFNDSFTIETDASGDGIGVVLTQQGKPIAYMSPALGITKKSWSTYAKEMLAIVEAIPMWRPYLFRRKFFVQTDQRSLKYFLDQCVATPEQQKWLAKLMGYDYEIIYRPNSENSVADALSHQPNSPVLHHLHTTAVTLWDEIKVIYEGDSYIQSVEQVAKA</sequence>
<organism evidence="9 10">
    <name type="scientific">Vitis vinifera</name>
    <name type="common">Grape</name>
    <dbReference type="NCBI Taxonomy" id="29760"/>
    <lineage>
        <taxon>Eukaryota</taxon>
        <taxon>Viridiplantae</taxon>
        <taxon>Streptophyta</taxon>
        <taxon>Embryophyta</taxon>
        <taxon>Tracheophyta</taxon>
        <taxon>Spermatophyta</taxon>
        <taxon>Magnoliopsida</taxon>
        <taxon>eudicotyledons</taxon>
        <taxon>Gunneridae</taxon>
        <taxon>Pentapetalae</taxon>
        <taxon>rosids</taxon>
        <taxon>Vitales</taxon>
        <taxon>Vitaceae</taxon>
        <taxon>Viteae</taxon>
        <taxon>Vitis</taxon>
    </lineage>
</organism>
<dbReference type="PANTHER" id="PTHR34072">
    <property type="entry name" value="ENZYMATIC POLYPROTEIN-RELATED"/>
    <property type="match status" value="1"/>
</dbReference>
<evidence type="ECO:0000256" key="5">
    <source>
        <dbReference type="ARBA" id="ARBA00022801"/>
    </source>
</evidence>
<dbReference type="EMBL" id="CP126665">
    <property type="protein sequence ID" value="WKA11197.1"/>
    <property type="molecule type" value="Genomic_DNA"/>
</dbReference>
<dbReference type="InterPro" id="IPR043128">
    <property type="entry name" value="Rev_trsase/Diguanyl_cyclase"/>
</dbReference>
<gene>
    <name evidence="8" type="ORF">VitviT2T_028722</name>
    <name evidence="9" type="ORF">VitviT2T_028732</name>
</gene>
<protein>
    <recommendedName>
        <fullName evidence="7">Reverse transcriptase RNase H-like domain-containing protein</fullName>
    </recommendedName>
</protein>
<keyword evidence="3" id="KW-0540">Nuclease</keyword>
<proteinExistence type="predicted"/>
<dbReference type="EMBL" id="CP126665">
    <property type="protein sequence ID" value="WKA11207.1"/>
    <property type="molecule type" value="Genomic_DNA"/>
</dbReference>
<evidence type="ECO:0000313" key="10">
    <source>
        <dbReference type="Proteomes" id="UP001227230"/>
    </source>
</evidence>
<dbReference type="InterPro" id="IPR041373">
    <property type="entry name" value="RT_RNaseH"/>
</dbReference>
<dbReference type="SUPFAM" id="SSF56672">
    <property type="entry name" value="DNA/RNA polymerases"/>
    <property type="match status" value="1"/>
</dbReference>
<feature type="domain" description="Reverse transcriptase RNase H-like" evidence="7">
    <location>
        <begin position="73"/>
        <end position="172"/>
    </location>
</feature>